<accession>A0A251RS94</accession>
<name>A0A251RS94_HELAN</name>
<reference evidence="2 4" key="1">
    <citation type="journal article" date="2017" name="Nature">
        <title>The sunflower genome provides insights into oil metabolism, flowering and Asterid evolution.</title>
        <authorList>
            <person name="Badouin H."/>
            <person name="Gouzy J."/>
            <person name="Grassa C.J."/>
            <person name="Murat F."/>
            <person name="Staton S.E."/>
            <person name="Cottret L."/>
            <person name="Lelandais-Briere C."/>
            <person name="Owens G.L."/>
            <person name="Carrere S."/>
            <person name="Mayjonade B."/>
            <person name="Legrand L."/>
            <person name="Gill N."/>
            <person name="Kane N.C."/>
            <person name="Bowers J.E."/>
            <person name="Hubner S."/>
            <person name="Bellec A."/>
            <person name="Berard A."/>
            <person name="Berges H."/>
            <person name="Blanchet N."/>
            <person name="Boniface M.C."/>
            <person name="Brunel D."/>
            <person name="Catrice O."/>
            <person name="Chaidir N."/>
            <person name="Claudel C."/>
            <person name="Donnadieu C."/>
            <person name="Faraut T."/>
            <person name="Fievet G."/>
            <person name="Helmstetter N."/>
            <person name="King M."/>
            <person name="Knapp S.J."/>
            <person name="Lai Z."/>
            <person name="Le Paslier M.C."/>
            <person name="Lippi Y."/>
            <person name="Lorenzon L."/>
            <person name="Mandel J.R."/>
            <person name="Marage G."/>
            <person name="Marchand G."/>
            <person name="Marquand E."/>
            <person name="Bret-Mestries E."/>
            <person name="Morien E."/>
            <person name="Nambeesan S."/>
            <person name="Nguyen T."/>
            <person name="Pegot-Espagnet P."/>
            <person name="Pouilly N."/>
            <person name="Raftis F."/>
            <person name="Sallet E."/>
            <person name="Schiex T."/>
            <person name="Thomas J."/>
            <person name="Vandecasteele C."/>
            <person name="Vares D."/>
            <person name="Vear F."/>
            <person name="Vautrin S."/>
            <person name="Crespi M."/>
            <person name="Mangin B."/>
            <person name="Burke J.M."/>
            <person name="Salse J."/>
            <person name="Munos S."/>
            <person name="Vincourt P."/>
            <person name="Rieseberg L.H."/>
            <person name="Langlade N.B."/>
        </authorList>
    </citation>
    <scope>NUCLEOTIDE SEQUENCE [LARGE SCALE GENOMIC DNA]</scope>
    <source>
        <strain evidence="4">cv. SF193</strain>
        <tissue evidence="2">Leaves</tissue>
    </source>
</reference>
<dbReference type="Pfam" id="PF02519">
    <property type="entry name" value="Auxin_inducible"/>
    <property type="match status" value="1"/>
</dbReference>
<dbReference type="Proteomes" id="UP000215914">
    <property type="component" value="Chromosome 17"/>
</dbReference>
<evidence type="ECO:0000313" key="2">
    <source>
        <dbReference type="EMBL" id="KAF5755656.1"/>
    </source>
</evidence>
<dbReference type="FunCoup" id="A0A251RS94">
    <property type="interactions" value="440"/>
</dbReference>
<reference evidence="3" key="2">
    <citation type="submission" date="2017-02" db="EMBL/GenBank/DDBJ databases">
        <title>Sunflower complete genome.</title>
        <authorList>
            <person name="Langlade N."/>
            <person name="Munos S."/>
        </authorList>
    </citation>
    <scope>NUCLEOTIDE SEQUENCE [LARGE SCALE GENOMIC DNA]</scope>
    <source>
        <tissue evidence="3">Leaves</tissue>
    </source>
</reference>
<dbReference type="PANTHER" id="PTHR31929">
    <property type="entry name" value="SAUR-LIKE AUXIN-RESPONSIVE PROTEIN FAMILY-RELATED"/>
    <property type="match status" value="1"/>
</dbReference>
<evidence type="ECO:0000256" key="1">
    <source>
        <dbReference type="ARBA" id="ARBA00006974"/>
    </source>
</evidence>
<reference evidence="2" key="3">
    <citation type="submission" date="2020-06" db="EMBL/GenBank/DDBJ databases">
        <title>Helianthus annuus Genome sequencing and assembly Release 2.</title>
        <authorList>
            <person name="Gouzy J."/>
            <person name="Langlade N."/>
            <person name="Munos S."/>
        </authorList>
    </citation>
    <scope>NUCLEOTIDE SEQUENCE</scope>
    <source>
        <tissue evidence="2">Leaves</tissue>
    </source>
</reference>
<evidence type="ECO:0000313" key="3">
    <source>
        <dbReference type="EMBL" id="OTF86734.1"/>
    </source>
</evidence>
<gene>
    <name evidence="3" type="ORF">HannXRQ_Chr17g0554021</name>
    <name evidence="2" type="ORF">HanXRQr2_Chr17g0805221</name>
</gene>
<dbReference type="OMA" id="YSSKHMG"/>
<dbReference type="InParanoid" id="A0A251RS94"/>
<dbReference type="EMBL" id="MNCJ02000332">
    <property type="protein sequence ID" value="KAF5755656.1"/>
    <property type="molecule type" value="Genomic_DNA"/>
</dbReference>
<dbReference type="GO" id="GO:0009733">
    <property type="term" value="P:response to auxin"/>
    <property type="evidence" value="ECO:0007669"/>
    <property type="project" value="InterPro"/>
</dbReference>
<dbReference type="EMBL" id="CM007906">
    <property type="protein sequence ID" value="OTF86734.1"/>
    <property type="molecule type" value="Genomic_DNA"/>
</dbReference>
<protein>
    <submittedName>
        <fullName evidence="2 3">Small auxin-up RNA</fullName>
    </submittedName>
</protein>
<dbReference type="AlphaFoldDB" id="A0A251RS94"/>
<keyword evidence="4" id="KW-1185">Reference proteome</keyword>
<dbReference type="Gramene" id="mRNA:HanXRQr2_Chr17g0805221">
    <property type="protein sequence ID" value="CDS:HanXRQr2_Chr17g0805221.1"/>
    <property type="gene ID" value="HanXRQr2_Chr17g0805221"/>
</dbReference>
<proteinExistence type="inferred from homology"/>
<evidence type="ECO:0000313" key="4">
    <source>
        <dbReference type="Proteomes" id="UP000215914"/>
    </source>
</evidence>
<organism evidence="3 4">
    <name type="scientific">Helianthus annuus</name>
    <name type="common">Common sunflower</name>
    <dbReference type="NCBI Taxonomy" id="4232"/>
    <lineage>
        <taxon>Eukaryota</taxon>
        <taxon>Viridiplantae</taxon>
        <taxon>Streptophyta</taxon>
        <taxon>Embryophyta</taxon>
        <taxon>Tracheophyta</taxon>
        <taxon>Spermatophyta</taxon>
        <taxon>Magnoliopsida</taxon>
        <taxon>eudicotyledons</taxon>
        <taxon>Gunneridae</taxon>
        <taxon>Pentapetalae</taxon>
        <taxon>asterids</taxon>
        <taxon>campanulids</taxon>
        <taxon>Asterales</taxon>
        <taxon>Asteraceae</taxon>
        <taxon>Asteroideae</taxon>
        <taxon>Heliantheae alliance</taxon>
        <taxon>Heliantheae</taxon>
        <taxon>Helianthus</taxon>
    </lineage>
</organism>
<comment type="similarity">
    <text evidence="1">Belongs to the ARG7 family.</text>
</comment>
<dbReference type="InterPro" id="IPR003676">
    <property type="entry name" value="SAUR_fam"/>
</dbReference>
<sequence>MHPSITLVQVYLSFPSYSSKHMGLMRVPSSLISNIKSYRRLNSVRTSKYKRDVPKGHLAVYIGENHKRRFVIPISLLEHPLFQDMLRKSEEEFGFDHPMGGLTISCQEDVFFQLTTILHSL</sequence>